<evidence type="ECO:0000313" key="1">
    <source>
        <dbReference type="EMBL" id="GFR14254.1"/>
    </source>
</evidence>
<proteinExistence type="predicted"/>
<dbReference type="EMBL" id="BMAO01007191">
    <property type="protein sequence ID" value="GFR14254.1"/>
    <property type="molecule type" value="Genomic_DNA"/>
</dbReference>
<protein>
    <submittedName>
        <fullName evidence="1">Uncharacterized protein</fullName>
    </submittedName>
</protein>
<dbReference type="OrthoDB" id="6495556at2759"/>
<evidence type="ECO:0000313" key="2">
    <source>
        <dbReference type="Proteomes" id="UP000887116"/>
    </source>
</evidence>
<keyword evidence="2" id="KW-1185">Reference proteome</keyword>
<comment type="caution">
    <text evidence="1">The sequence shown here is derived from an EMBL/GenBank/DDBJ whole genome shotgun (WGS) entry which is preliminary data.</text>
</comment>
<accession>A0A8X6I2I4</accession>
<dbReference type="AlphaFoldDB" id="A0A8X6I2I4"/>
<organism evidence="1 2">
    <name type="scientific">Trichonephila clavata</name>
    <name type="common">Joro spider</name>
    <name type="synonym">Nephila clavata</name>
    <dbReference type="NCBI Taxonomy" id="2740835"/>
    <lineage>
        <taxon>Eukaryota</taxon>
        <taxon>Metazoa</taxon>
        <taxon>Ecdysozoa</taxon>
        <taxon>Arthropoda</taxon>
        <taxon>Chelicerata</taxon>
        <taxon>Arachnida</taxon>
        <taxon>Araneae</taxon>
        <taxon>Araneomorphae</taxon>
        <taxon>Entelegynae</taxon>
        <taxon>Araneoidea</taxon>
        <taxon>Nephilidae</taxon>
        <taxon>Trichonephila</taxon>
    </lineage>
</organism>
<gene>
    <name evidence="1" type="primary">EVAR_6473_1</name>
    <name evidence="1" type="ORF">TNCT_25521</name>
</gene>
<name>A0A8X6I2I4_TRICU</name>
<sequence length="92" mass="10266">MPKHKRSFNVSLQAKYLFIKQINSPSDVRCDKCRTELRVSHSGAGDIEQLLKSEKHKNANRAAALSFSMLTFFNKSKAPISKDLDIAATEGV</sequence>
<dbReference type="Proteomes" id="UP000887116">
    <property type="component" value="Unassembled WGS sequence"/>
</dbReference>
<reference evidence="1" key="1">
    <citation type="submission" date="2020-07" db="EMBL/GenBank/DDBJ databases">
        <title>Multicomponent nature underlies the extraordinary mechanical properties of spider dragline silk.</title>
        <authorList>
            <person name="Kono N."/>
            <person name="Nakamura H."/>
            <person name="Mori M."/>
            <person name="Yoshida Y."/>
            <person name="Ohtoshi R."/>
            <person name="Malay A.D."/>
            <person name="Moran D.A.P."/>
            <person name="Tomita M."/>
            <person name="Numata K."/>
            <person name="Arakawa K."/>
        </authorList>
    </citation>
    <scope>NUCLEOTIDE SEQUENCE</scope>
</reference>